<dbReference type="EMBL" id="CM007383">
    <property type="protein sequence ID" value="ONK76388.1"/>
    <property type="molecule type" value="Genomic_DNA"/>
</dbReference>
<reference evidence="3" key="1">
    <citation type="journal article" date="2017" name="Nat. Commun.">
        <title>The asparagus genome sheds light on the origin and evolution of a young Y chromosome.</title>
        <authorList>
            <person name="Harkess A."/>
            <person name="Zhou J."/>
            <person name="Xu C."/>
            <person name="Bowers J.E."/>
            <person name="Van der Hulst R."/>
            <person name="Ayyampalayam S."/>
            <person name="Mercati F."/>
            <person name="Riccardi P."/>
            <person name="McKain M.R."/>
            <person name="Kakrana A."/>
            <person name="Tang H."/>
            <person name="Ray J."/>
            <person name="Groenendijk J."/>
            <person name="Arikit S."/>
            <person name="Mathioni S.M."/>
            <person name="Nakano M."/>
            <person name="Shan H."/>
            <person name="Telgmann-Rauber A."/>
            <person name="Kanno A."/>
            <person name="Yue Z."/>
            <person name="Chen H."/>
            <person name="Li W."/>
            <person name="Chen Y."/>
            <person name="Xu X."/>
            <person name="Zhang Y."/>
            <person name="Luo S."/>
            <person name="Chen H."/>
            <person name="Gao J."/>
            <person name="Mao Z."/>
            <person name="Pires J.C."/>
            <person name="Luo M."/>
            <person name="Kudrna D."/>
            <person name="Wing R.A."/>
            <person name="Meyers B.C."/>
            <person name="Yi K."/>
            <person name="Kong H."/>
            <person name="Lavrijsen P."/>
            <person name="Sunseri F."/>
            <person name="Falavigna A."/>
            <person name="Ye Y."/>
            <person name="Leebens-Mack J.H."/>
            <person name="Chen G."/>
        </authorList>
    </citation>
    <scope>NUCLEOTIDE SEQUENCE [LARGE SCALE GENOMIC DNA]</scope>
    <source>
        <strain evidence="3">cv. DH0086</strain>
    </source>
</reference>
<dbReference type="Proteomes" id="UP000243459">
    <property type="component" value="Chromosome 3"/>
</dbReference>
<keyword evidence="3" id="KW-1185">Reference proteome</keyword>
<organism evidence="2 3">
    <name type="scientific">Asparagus officinalis</name>
    <name type="common">Garden asparagus</name>
    <dbReference type="NCBI Taxonomy" id="4686"/>
    <lineage>
        <taxon>Eukaryota</taxon>
        <taxon>Viridiplantae</taxon>
        <taxon>Streptophyta</taxon>
        <taxon>Embryophyta</taxon>
        <taxon>Tracheophyta</taxon>
        <taxon>Spermatophyta</taxon>
        <taxon>Magnoliopsida</taxon>
        <taxon>Liliopsida</taxon>
        <taxon>Asparagales</taxon>
        <taxon>Asparagaceae</taxon>
        <taxon>Asparagoideae</taxon>
        <taxon>Asparagus</taxon>
    </lineage>
</organism>
<dbReference type="Gramene" id="ONK76388">
    <property type="protein sequence ID" value="ONK76388"/>
    <property type="gene ID" value="A4U43_C03F27160"/>
</dbReference>
<sequence length="138" mass="15320">MSTQDPLRETQSGCCLTSKFEGYLRVLTFSFWARVVKISLGAELTSNNTEGAFGVVRFISGKTRIIFALGDILSASSEVRAMFDETRAILREVCLALGEVRFVFNEAMATIVAAQVHLEAAQRQKEELELNLAELIKK</sequence>
<evidence type="ECO:0000313" key="2">
    <source>
        <dbReference type="EMBL" id="ONK76388.1"/>
    </source>
</evidence>
<feature type="coiled-coil region" evidence="1">
    <location>
        <begin position="111"/>
        <end position="138"/>
    </location>
</feature>
<protein>
    <submittedName>
        <fullName evidence="2">Uncharacterized protein</fullName>
    </submittedName>
</protein>
<evidence type="ECO:0000256" key="1">
    <source>
        <dbReference type="SAM" id="Coils"/>
    </source>
</evidence>
<accession>A0A5P1FDE2</accession>
<name>A0A5P1FDE2_ASPOF</name>
<dbReference type="AlphaFoldDB" id="A0A5P1FDE2"/>
<keyword evidence="1" id="KW-0175">Coiled coil</keyword>
<gene>
    <name evidence="2" type="ORF">A4U43_C03F27160</name>
</gene>
<evidence type="ECO:0000313" key="3">
    <source>
        <dbReference type="Proteomes" id="UP000243459"/>
    </source>
</evidence>
<proteinExistence type="predicted"/>